<feature type="compositionally biased region" description="Acidic residues" evidence="5">
    <location>
        <begin position="1727"/>
        <end position="1736"/>
    </location>
</feature>
<keyword evidence="3" id="KW-0677">Repeat</keyword>
<dbReference type="SUPFAM" id="SSF48452">
    <property type="entry name" value="TPR-like"/>
    <property type="match status" value="1"/>
</dbReference>
<dbReference type="Pfam" id="PF05843">
    <property type="entry name" value="Suf"/>
    <property type="match status" value="1"/>
</dbReference>
<dbReference type="CDD" id="cd05702">
    <property type="entry name" value="S1_Rrp5_repeat_hs11_sc8"/>
    <property type="match status" value="1"/>
</dbReference>
<feature type="domain" description="S1 motif" evidence="6">
    <location>
        <begin position="1325"/>
        <end position="1395"/>
    </location>
</feature>
<dbReference type="Pfam" id="PF24682">
    <property type="entry name" value="OB_RRP5"/>
    <property type="match status" value="1"/>
</dbReference>
<dbReference type="Pfam" id="PF00575">
    <property type="entry name" value="S1"/>
    <property type="match status" value="3"/>
</dbReference>
<feature type="domain" description="S1 motif" evidence="6">
    <location>
        <begin position="548"/>
        <end position="617"/>
    </location>
</feature>
<feature type="domain" description="S1 motif" evidence="6">
    <location>
        <begin position="371"/>
        <end position="443"/>
    </location>
</feature>
<comment type="caution">
    <text evidence="7">The sequence shown here is derived from an EMBL/GenBank/DDBJ whole genome shotgun (WGS) entry which is preliminary data.</text>
</comment>
<dbReference type="InterPro" id="IPR003029">
    <property type="entry name" value="S1_domain"/>
</dbReference>
<feature type="domain" description="S1 motif" evidence="6">
    <location>
        <begin position="278"/>
        <end position="348"/>
    </location>
</feature>
<feature type="compositionally biased region" description="Basic residues" evidence="5">
    <location>
        <begin position="1740"/>
        <end position="1751"/>
    </location>
</feature>
<dbReference type="PROSITE" id="PS50126">
    <property type="entry name" value="S1"/>
    <property type="match status" value="12"/>
</dbReference>
<feature type="region of interest" description="Disordered" evidence="5">
    <location>
        <begin position="187"/>
        <end position="209"/>
    </location>
</feature>
<feature type="domain" description="S1 motif" evidence="6">
    <location>
        <begin position="460"/>
        <end position="531"/>
    </location>
</feature>
<keyword evidence="4" id="KW-0539">Nucleus</keyword>
<dbReference type="InterPro" id="IPR012340">
    <property type="entry name" value="NA-bd_OB-fold"/>
</dbReference>
<feature type="domain" description="S1 motif" evidence="6">
    <location>
        <begin position="1423"/>
        <end position="1492"/>
    </location>
</feature>
<dbReference type="SMART" id="SM00386">
    <property type="entry name" value="HAT"/>
    <property type="match status" value="7"/>
</dbReference>
<evidence type="ECO:0000313" key="8">
    <source>
        <dbReference type="Proteomes" id="UP001527925"/>
    </source>
</evidence>
<feature type="domain" description="S1 motif" evidence="6">
    <location>
        <begin position="1512"/>
        <end position="1582"/>
    </location>
</feature>
<dbReference type="Gene3D" id="1.25.40.10">
    <property type="entry name" value="Tetratricopeptide repeat domain"/>
    <property type="match status" value="1"/>
</dbReference>
<dbReference type="InterPro" id="IPR057302">
    <property type="entry name" value="Rrp5_S1"/>
</dbReference>
<dbReference type="InterPro" id="IPR057300">
    <property type="entry name" value="OB_Rrp5"/>
</dbReference>
<dbReference type="InterPro" id="IPR048059">
    <property type="entry name" value="Rrp5_S1_rpt_hs1_sc1"/>
</dbReference>
<feature type="compositionally biased region" description="Acidic residues" evidence="5">
    <location>
        <begin position="189"/>
        <end position="202"/>
    </location>
</feature>
<feature type="compositionally biased region" description="Low complexity" evidence="5">
    <location>
        <begin position="22"/>
        <end position="36"/>
    </location>
</feature>
<feature type="compositionally biased region" description="Low complexity" evidence="5">
    <location>
        <begin position="1"/>
        <end position="14"/>
    </location>
</feature>
<accession>A0ABR4MYJ8</accession>
<evidence type="ECO:0000313" key="7">
    <source>
        <dbReference type="EMBL" id="KAL2912303.1"/>
    </source>
</evidence>
<evidence type="ECO:0000256" key="5">
    <source>
        <dbReference type="SAM" id="MobiDB-lite"/>
    </source>
</evidence>
<feature type="region of interest" description="Disordered" evidence="5">
    <location>
        <begin position="1587"/>
        <end position="1689"/>
    </location>
</feature>
<dbReference type="Pfam" id="PF24685">
    <property type="entry name" value="OB_RRP5_4th"/>
    <property type="match status" value="1"/>
</dbReference>
<dbReference type="InterPro" id="IPR057301">
    <property type="entry name" value="Rrp5_OB_4th"/>
</dbReference>
<feature type="region of interest" description="Disordered" evidence="5">
    <location>
        <begin position="93"/>
        <end position="118"/>
    </location>
</feature>
<keyword evidence="8" id="KW-1185">Reference proteome</keyword>
<feature type="region of interest" description="Disordered" evidence="5">
    <location>
        <begin position="1"/>
        <end position="66"/>
    </location>
</feature>
<feature type="compositionally biased region" description="Acidic residues" evidence="5">
    <location>
        <begin position="1587"/>
        <end position="1683"/>
    </location>
</feature>
<evidence type="ECO:0000256" key="4">
    <source>
        <dbReference type="ARBA" id="ARBA00023242"/>
    </source>
</evidence>
<keyword evidence="2" id="KW-0698">rRNA processing</keyword>
<reference evidence="7 8" key="1">
    <citation type="submission" date="2023-09" db="EMBL/GenBank/DDBJ databases">
        <title>Pangenome analysis of Batrachochytrium dendrobatidis and related Chytrids.</title>
        <authorList>
            <person name="Yacoub M.N."/>
            <person name="Stajich J.E."/>
            <person name="James T.Y."/>
        </authorList>
    </citation>
    <scope>NUCLEOTIDE SEQUENCE [LARGE SCALE GENOMIC DNA]</scope>
    <source>
        <strain evidence="7 8">JEL0888</strain>
    </source>
</reference>
<dbReference type="Proteomes" id="UP001527925">
    <property type="component" value="Unassembled WGS sequence"/>
</dbReference>
<dbReference type="PANTHER" id="PTHR23270:SF10">
    <property type="entry name" value="PROTEIN RRP5 HOMOLOG"/>
    <property type="match status" value="1"/>
</dbReference>
<dbReference type="PANTHER" id="PTHR23270">
    <property type="entry name" value="PROGRAMMED CELL DEATH PROTEIN 11 PRE-RRNA PROCESSING PROTEIN RRP5"/>
    <property type="match status" value="1"/>
</dbReference>
<organism evidence="7 8">
    <name type="scientific">Polyrhizophydium stewartii</name>
    <dbReference type="NCBI Taxonomy" id="2732419"/>
    <lineage>
        <taxon>Eukaryota</taxon>
        <taxon>Fungi</taxon>
        <taxon>Fungi incertae sedis</taxon>
        <taxon>Chytridiomycota</taxon>
        <taxon>Chytridiomycota incertae sedis</taxon>
        <taxon>Chytridiomycetes</taxon>
        <taxon>Rhizophydiales</taxon>
        <taxon>Rhizophydiales incertae sedis</taxon>
        <taxon>Polyrhizophydium</taxon>
    </lineage>
</organism>
<feature type="domain" description="S1 motif" evidence="6">
    <location>
        <begin position="1123"/>
        <end position="1200"/>
    </location>
</feature>
<dbReference type="InterPro" id="IPR011990">
    <property type="entry name" value="TPR-like_helical_dom_sf"/>
</dbReference>
<dbReference type="InterPro" id="IPR048058">
    <property type="entry name" value="Rrp5_S1_rpt_hs11_sc8"/>
</dbReference>
<evidence type="ECO:0000256" key="1">
    <source>
        <dbReference type="ARBA" id="ARBA00004604"/>
    </source>
</evidence>
<evidence type="ECO:0000259" key="6">
    <source>
        <dbReference type="PROSITE" id="PS50126"/>
    </source>
</evidence>
<dbReference type="CDD" id="cd00164">
    <property type="entry name" value="S1_like"/>
    <property type="match status" value="1"/>
</dbReference>
<feature type="region of interest" description="Disordered" evidence="5">
    <location>
        <begin position="1714"/>
        <end position="1758"/>
    </location>
</feature>
<feature type="domain" description="S1 motif" evidence="6">
    <location>
        <begin position="821"/>
        <end position="890"/>
    </location>
</feature>
<feature type="domain" description="S1 motif" evidence="6">
    <location>
        <begin position="637"/>
        <end position="706"/>
    </location>
</feature>
<feature type="compositionally biased region" description="Pro residues" evidence="5">
    <location>
        <begin position="42"/>
        <end position="52"/>
    </location>
</feature>
<dbReference type="CDD" id="cd05693">
    <property type="entry name" value="S1_Rrp5_repeat_hs1_sc1"/>
    <property type="match status" value="1"/>
</dbReference>
<dbReference type="SMART" id="SM00316">
    <property type="entry name" value="S1"/>
    <property type="match status" value="14"/>
</dbReference>
<name>A0ABR4MYJ8_9FUNG</name>
<dbReference type="SUPFAM" id="SSF50249">
    <property type="entry name" value="Nucleic acid-binding proteins"/>
    <property type="match status" value="13"/>
</dbReference>
<protein>
    <submittedName>
        <fullName evidence="7">rRNA biogenesis protein rrp5</fullName>
    </submittedName>
</protein>
<dbReference type="InterPro" id="IPR008847">
    <property type="entry name" value="Suf"/>
</dbReference>
<dbReference type="InterPro" id="IPR045209">
    <property type="entry name" value="Rrp5"/>
</dbReference>
<feature type="domain" description="S1 motif" evidence="6">
    <location>
        <begin position="1241"/>
        <end position="1312"/>
    </location>
</feature>
<dbReference type="Pfam" id="PF23459">
    <property type="entry name" value="S1_RRP5"/>
    <property type="match status" value="3"/>
</dbReference>
<proteinExistence type="predicted"/>
<dbReference type="CDD" id="cd05708">
    <property type="entry name" value="S1_Rrp5_repeat_sc12"/>
    <property type="match status" value="1"/>
</dbReference>
<sequence>MPKPVKAAKAPSKAAKAKAAKAKTAASSAPDAAGKGKTAGLPAPPVAQPPQDFPRGGAPELTPLEYREVADRVKEDLFATDAAAGDVDMDADDGAAAAAPAPQKRPKKRAAAALDSAESAKKSKVDSSALGVSLLTYKRLEVGMCVVGFVKEINALDMSISLPNQLTGFVALTEVSEHISKMVELAVADSDDEKDDSDDENGDGAAKDDDLKLPSLSDYFVIGQPVICKILSLGQASAAAAKENDQTDTAAAKKKRIDLTLKPDAVNADLAKDDLVAGMVLPVQIGSKQDHGYVVSLGVDGTSGFLRNDQAKAYLEARGIQEIPAGSVLQASILDASPTARAIRISLDPERIASTTMAHSETTQLSHIRPGTLVSAKIEDVLENGVAVSVFKFFKGTIDWFHLPDQKILGAEHLRSEFKAGQKIKPRVLYIDLKRKVLGLTLSPTLLSWQAPSFDGLEIGAISQTVRVVRVDPGLGLLVQFSDSKLGYVHISRLADTHTTKIDKKFRAGTEHPGRVIGFDFCDNLLILSFEPKILSQPFLRLTDIKVGTEIKGQIVRILPAGVIVAVSDSIHGLCPTRHMSDATITHPEKLFREGSTAKFHVLAIDAANKRLLLTHKKSLMGSKLPPLVSYADATVGMITTGIISAVKSFGCIVTFYNHVRALVPISELSDTFVKTPSDLFRVGQAVKCRILSVDPAEDKMRASFKLTPPQGKAASAAASSDAPALAPGTLVRATVVAKTDVALVVQVKGAGQASIAKAHLSDFATHAQKLFDTLDTGAVLTDALVYATDRRGAPLLTKKASLVAQAKRDGVKTFADLSEGDILAGFVRHIHEKSCFVEFPGGLVGLASVHNIADHFVASIADVLQVGQSVLALVTKLESETSRITLSLKASQLAGSPAYRALETERLAALLSGRSLAARDATADRGVVLGMTIQGTVEKTIPYGHLVRLESGGSGLLARASKDLPVGTAVRCRVLDYDIETKIADLGHAADDLPKASLGDHLAAAQVALKANQTLEAHVELVKDQYAVLSVPKLKHALVFCLVRGPNSLSGPFVRFKVGDRTQVQIASVPTFVKAAPVAQQRILALPAKPETPPAAKDFGSKRAIKNPIDSAIASLDDVKIGMIVKGTVRSVKETQVNVRLADNLNGRIHGSEVYDGVDAIADPAAPLAGVFKPGMLVSAKVVGFHDTKTHSFLPISHTHSASSIVVDLTVRPSEMALPAYELVADSDARRPTLATLGVGSEHIGLIQSIDAQYLRVVIGGGLLGTVAALDASADLDVVRDLSAHFAVGQAVRCFVTGKNEAKRVIQLSLIARVVQAASDRRPGQAVNAMVSKVDPARGLQLLLSNHVQARVHLTDLADEPAKAPTAQFSEGNCVRAVVLEVHQDTQRVSCSLRKSHVADAADSAEAATAPKELEFGDIEADQIVAGYVRDISEKGCFVSLSRGIHARVKMSELADEYVVDIKAAFKPGQLVRGRVLGVDAGKRQIELSLKPSVVGVRGKHMVQFGDLAVGMKMSGTVKRIQPFGLFIQLHNSALTGLCHMSEVADKPVQNLERLYSVGDAVKAVVLRLDKAKQRISLGLKASYFDEGDAESGGDEDDDDEEMASADGDEDAAATDDDEDEDEVIEGEEIVFASDEDVEPESDDDEDADDDDDDDEDADDGEGDFVEMDDDAEGSGDDDADGDASMAQAAGLVAPLAIDGFSWNSQESMDVANENASGSDAASGSDDGDDEDDDADGKKSKRSRRAKKRAKAEEEKRIEREELALVEGDHPPEVAEDYERLLLGSPNNSYLWIKYMVFHLQMAEVDKGRQVAERALKSINFREEQERLNVWVAYLNLENTYGTAETLAKVFERAAQMNDAKSIYIHMAKIYERTGKVDACTALYQTMCKKFKESSQVWMDYAQFLMKHGKPDAARQLLARSLQSLPKRKHIEATSKFAQMEFKLGEPERGRTVFEGLMSTCPKRADLWSIYLDMEIRAADRAVIRRLFERVLALKWSAKKMKFFFKKYLDFEKKHGDAHGVEHVKQAAMRFVESL</sequence>
<comment type="subcellular location">
    <subcellularLocation>
        <location evidence="1">Nucleus</location>
        <location evidence="1">Nucleolus</location>
    </subcellularLocation>
</comment>
<evidence type="ECO:0000256" key="3">
    <source>
        <dbReference type="ARBA" id="ARBA00022737"/>
    </source>
</evidence>
<dbReference type="InterPro" id="IPR003107">
    <property type="entry name" value="HAT"/>
</dbReference>
<gene>
    <name evidence="7" type="primary">RRP5</name>
    <name evidence="7" type="ORF">HK105_208218</name>
</gene>
<evidence type="ECO:0000256" key="2">
    <source>
        <dbReference type="ARBA" id="ARBA00022552"/>
    </source>
</evidence>
<feature type="compositionally biased region" description="Low complexity" evidence="5">
    <location>
        <begin position="1717"/>
        <end position="1726"/>
    </location>
</feature>
<feature type="domain" description="S1 motif" evidence="6">
    <location>
        <begin position="143"/>
        <end position="262"/>
    </location>
</feature>
<dbReference type="Gene3D" id="2.40.50.140">
    <property type="entry name" value="Nucleic acid-binding proteins"/>
    <property type="match status" value="12"/>
</dbReference>
<dbReference type="EMBL" id="JADGIZ020000071">
    <property type="protein sequence ID" value="KAL2912303.1"/>
    <property type="molecule type" value="Genomic_DNA"/>
</dbReference>